<evidence type="ECO:0000313" key="2">
    <source>
        <dbReference type="EMBL" id="WAR19764.1"/>
    </source>
</evidence>
<keyword evidence="3" id="KW-1185">Reference proteome</keyword>
<keyword evidence="1" id="KW-0812">Transmembrane</keyword>
<keyword evidence="1" id="KW-0472">Membrane</keyword>
<keyword evidence="1" id="KW-1133">Transmembrane helix</keyword>
<sequence>MKCKYSIHCLMSTENNATEGWILERNCRPEWPRLTCLTANVFGLCSTAVWFIVLLPQDSAVLPNYLYFLTHTGAHFARTLSDERNNANPEGEDILYSGLSPALEVILNMKLQSTSGQATTSAVIAMFG</sequence>
<evidence type="ECO:0000256" key="1">
    <source>
        <dbReference type="SAM" id="Phobius"/>
    </source>
</evidence>
<feature type="transmembrane region" description="Helical" evidence="1">
    <location>
        <begin position="34"/>
        <end position="55"/>
    </location>
</feature>
<accession>A0ABY7FF37</accession>
<proteinExistence type="predicted"/>
<reference evidence="2" key="1">
    <citation type="submission" date="2022-11" db="EMBL/GenBank/DDBJ databases">
        <title>Centuries of genome instability and evolution in soft-shell clam transmissible cancer (bioRxiv).</title>
        <authorList>
            <person name="Hart S.F.M."/>
            <person name="Yonemitsu M.A."/>
            <person name="Giersch R.M."/>
            <person name="Beal B.F."/>
            <person name="Arriagada G."/>
            <person name="Davis B.W."/>
            <person name="Ostrander E.A."/>
            <person name="Goff S.P."/>
            <person name="Metzger M.J."/>
        </authorList>
    </citation>
    <scope>NUCLEOTIDE SEQUENCE</scope>
    <source>
        <strain evidence="2">MELC-2E11</strain>
        <tissue evidence="2">Siphon/mantle</tissue>
    </source>
</reference>
<evidence type="ECO:0000313" key="3">
    <source>
        <dbReference type="Proteomes" id="UP001164746"/>
    </source>
</evidence>
<dbReference type="EMBL" id="CP111022">
    <property type="protein sequence ID" value="WAR19764.1"/>
    <property type="molecule type" value="Genomic_DNA"/>
</dbReference>
<dbReference type="Proteomes" id="UP001164746">
    <property type="component" value="Chromosome 11"/>
</dbReference>
<name>A0ABY7FF37_MYAAR</name>
<protein>
    <submittedName>
        <fullName evidence="2">Uncharacterized protein</fullName>
    </submittedName>
</protein>
<organism evidence="2 3">
    <name type="scientific">Mya arenaria</name>
    <name type="common">Soft-shell clam</name>
    <dbReference type="NCBI Taxonomy" id="6604"/>
    <lineage>
        <taxon>Eukaryota</taxon>
        <taxon>Metazoa</taxon>
        <taxon>Spiralia</taxon>
        <taxon>Lophotrochozoa</taxon>
        <taxon>Mollusca</taxon>
        <taxon>Bivalvia</taxon>
        <taxon>Autobranchia</taxon>
        <taxon>Heteroconchia</taxon>
        <taxon>Euheterodonta</taxon>
        <taxon>Imparidentia</taxon>
        <taxon>Neoheterodontei</taxon>
        <taxon>Myida</taxon>
        <taxon>Myoidea</taxon>
        <taxon>Myidae</taxon>
        <taxon>Mya</taxon>
    </lineage>
</organism>
<gene>
    <name evidence="2" type="ORF">MAR_001602</name>
</gene>